<keyword evidence="2 4" id="KW-0378">Hydrolase</keyword>
<dbReference type="Gene3D" id="3.40.50.1820">
    <property type="entry name" value="alpha/beta hydrolase"/>
    <property type="match status" value="1"/>
</dbReference>
<feature type="domain" description="AB hydrolase-1" evidence="3">
    <location>
        <begin position="155"/>
        <end position="537"/>
    </location>
</feature>
<dbReference type="PANTHER" id="PTHR43248:SF25">
    <property type="entry name" value="AB HYDROLASE-1 DOMAIN-CONTAINING PROTEIN-RELATED"/>
    <property type="match status" value="1"/>
</dbReference>
<comment type="similarity">
    <text evidence="1">Belongs to the peptidase S33 family.</text>
</comment>
<dbReference type="InterPro" id="IPR051601">
    <property type="entry name" value="Serine_prot/Carboxylest_S33"/>
</dbReference>
<keyword evidence="5" id="KW-1185">Reference proteome</keyword>
<dbReference type="SUPFAM" id="SSF53474">
    <property type="entry name" value="alpha/beta-Hydrolases"/>
    <property type="match status" value="1"/>
</dbReference>
<protein>
    <submittedName>
        <fullName evidence="4">Alpha/beta hydrolase</fullName>
    </submittedName>
</protein>
<dbReference type="InterPro" id="IPR000073">
    <property type="entry name" value="AB_hydrolase_1"/>
</dbReference>
<evidence type="ECO:0000256" key="1">
    <source>
        <dbReference type="ARBA" id="ARBA00010088"/>
    </source>
</evidence>
<proteinExistence type="inferred from homology"/>
<comment type="caution">
    <text evidence="4">The sequence shown here is derived from an EMBL/GenBank/DDBJ whole genome shotgun (WGS) entry which is preliminary data.</text>
</comment>
<dbReference type="InterPro" id="IPR029058">
    <property type="entry name" value="AB_hydrolase_fold"/>
</dbReference>
<evidence type="ECO:0000313" key="5">
    <source>
        <dbReference type="Proteomes" id="UP001296706"/>
    </source>
</evidence>
<dbReference type="PANTHER" id="PTHR43248">
    <property type="entry name" value="2-SUCCINYL-6-HYDROXY-2,4-CYCLOHEXADIENE-1-CARBOXYLATE SYNTHASE"/>
    <property type="match status" value="1"/>
</dbReference>
<accession>A0ABX1R953</accession>
<evidence type="ECO:0000256" key="2">
    <source>
        <dbReference type="ARBA" id="ARBA00022801"/>
    </source>
</evidence>
<dbReference type="Pfam" id="PF00561">
    <property type="entry name" value="Abhydrolase_1"/>
    <property type="match status" value="1"/>
</dbReference>
<evidence type="ECO:0000259" key="3">
    <source>
        <dbReference type="Pfam" id="PF00561"/>
    </source>
</evidence>
<evidence type="ECO:0000313" key="4">
    <source>
        <dbReference type="EMBL" id="NMH75716.1"/>
    </source>
</evidence>
<dbReference type="EMBL" id="JAAXKY010000002">
    <property type="protein sequence ID" value="NMH75716.1"/>
    <property type="molecule type" value="Genomic_DNA"/>
</dbReference>
<gene>
    <name evidence="4" type="ORF">HF577_01135</name>
</gene>
<name>A0ABX1R953_9PSEU</name>
<dbReference type="GO" id="GO:0016787">
    <property type="term" value="F:hydrolase activity"/>
    <property type="evidence" value="ECO:0007669"/>
    <property type="project" value="UniProtKB-KW"/>
</dbReference>
<reference evidence="4 5" key="1">
    <citation type="submission" date="2020-04" db="EMBL/GenBank/DDBJ databases">
        <authorList>
            <person name="Klaysubun C."/>
            <person name="Duangmal K."/>
            <person name="Lipun K."/>
        </authorList>
    </citation>
    <scope>NUCLEOTIDE SEQUENCE [LARGE SCALE GENOMIC DNA]</scope>
    <source>
        <strain evidence="4 5">JCM 11839</strain>
    </source>
</reference>
<sequence length="566" mass="59537">MCPPGSRGVWPQGRPCRRGTLKPLWSEPRGLTLPRRHGVPFRTTTTEGVPVFPVRSTVAAALVAASLVLVGACGAPVAQIGSPPPSGLAGFYGQQVVFEPCAPYATSAIDQRLYANSRFDCARVQVPLDYADPDGPRGEVALLRAKARGEKIGSLLVNPGGPGGSGMNFVATLGPVWDNGQVGERFDVIGFDPRGVGASTPRVECFTDAETDGGEPPAAYLFDVPDEQAAAEVARRCTERTGGVDALTSVGSADVVRDMDVLRAVLGDEKLSYLGYSYGSELGGMYAEVFGRNLRAMVIDGAVDPERSEADFRLTQFVAFQGAFDELAVSCAADAACPLGTDPARATAAFQDLVRPLQDRPAPTADGRALTYPDAIQAVQTALFAESQRPMILHGLAELSAGRGDILLGMRDAALGRGPDGRYGAGLNIDANLAIRCMDNPRRSPEENTELARQARAAAPFLDPGRSPAPAHYECAAWPEPPSRDLPWLDGGVDVPPTLTVSVTGDPGTPYQGGITLARLLGGSLLTVEGAQHGVALFGQSTCVDQAVTEYLIDLRTPPADVRCTL</sequence>
<organism evidence="4 5">
    <name type="scientific">Pseudonocardia xinjiangensis</name>
    <dbReference type="NCBI Taxonomy" id="75289"/>
    <lineage>
        <taxon>Bacteria</taxon>
        <taxon>Bacillati</taxon>
        <taxon>Actinomycetota</taxon>
        <taxon>Actinomycetes</taxon>
        <taxon>Pseudonocardiales</taxon>
        <taxon>Pseudonocardiaceae</taxon>
        <taxon>Pseudonocardia</taxon>
    </lineage>
</organism>
<dbReference type="Proteomes" id="UP001296706">
    <property type="component" value="Unassembled WGS sequence"/>
</dbReference>